<comment type="caution">
    <text evidence="4">The sequence shown here is derived from an EMBL/GenBank/DDBJ whole genome shotgun (WGS) entry which is preliminary data.</text>
</comment>
<dbReference type="Gene3D" id="3.10.250.10">
    <property type="entry name" value="SRCR-like domain"/>
    <property type="match status" value="2"/>
</dbReference>
<name>A0A5A9MWG8_9TELE</name>
<dbReference type="GO" id="GO:0016020">
    <property type="term" value="C:membrane"/>
    <property type="evidence" value="ECO:0007669"/>
    <property type="project" value="InterPro"/>
</dbReference>
<reference evidence="4 5" key="1">
    <citation type="journal article" date="2019" name="Mol. Ecol. Resour.">
        <title>Chromosome-level genome assembly of Triplophysa tibetana, a fish adapted to the harsh high-altitude environment of the Tibetan Plateau.</title>
        <authorList>
            <person name="Yang X."/>
            <person name="Liu H."/>
            <person name="Ma Z."/>
            <person name="Zou Y."/>
            <person name="Zou M."/>
            <person name="Mao Y."/>
            <person name="Li X."/>
            <person name="Wang H."/>
            <person name="Chen T."/>
            <person name="Wang W."/>
            <person name="Yang R."/>
        </authorList>
    </citation>
    <scope>NUCLEOTIDE SEQUENCE [LARGE SCALE GENOMIC DNA]</scope>
    <source>
        <strain evidence="4">TTIB1903HZAU</strain>
        <tissue evidence="4">Muscle</tissue>
    </source>
</reference>
<dbReference type="GO" id="GO:0005507">
    <property type="term" value="F:copper ion binding"/>
    <property type="evidence" value="ECO:0007669"/>
    <property type="project" value="InterPro"/>
</dbReference>
<dbReference type="PROSITE" id="PS50287">
    <property type="entry name" value="SRCR_2"/>
    <property type="match status" value="2"/>
</dbReference>
<dbReference type="Proteomes" id="UP000324632">
    <property type="component" value="Unassembled WGS sequence"/>
</dbReference>
<evidence type="ECO:0000313" key="4">
    <source>
        <dbReference type="EMBL" id="KAA0701466.1"/>
    </source>
</evidence>
<dbReference type="GO" id="GO:0004720">
    <property type="term" value="F:protein-lysine 6-oxidase activity"/>
    <property type="evidence" value="ECO:0007669"/>
    <property type="project" value="TreeGrafter"/>
</dbReference>
<evidence type="ECO:0000313" key="5">
    <source>
        <dbReference type="Proteomes" id="UP000324632"/>
    </source>
</evidence>
<dbReference type="GO" id="GO:0030199">
    <property type="term" value="P:collagen fibril organization"/>
    <property type="evidence" value="ECO:0007669"/>
    <property type="project" value="TreeGrafter"/>
</dbReference>
<dbReference type="EMBL" id="SOYY01000072">
    <property type="protein sequence ID" value="KAA0701466.1"/>
    <property type="molecule type" value="Genomic_DNA"/>
</dbReference>
<feature type="disulfide bond" evidence="2">
    <location>
        <begin position="6"/>
        <end position="16"/>
    </location>
</feature>
<dbReference type="SUPFAM" id="SSF56487">
    <property type="entry name" value="SRCR-like"/>
    <property type="match status" value="2"/>
</dbReference>
<dbReference type="AlphaFoldDB" id="A0A5A9MWG8"/>
<dbReference type="SMART" id="SM00202">
    <property type="entry name" value="SR"/>
    <property type="match status" value="1"/>
</dbReference>
<sequence length="345" mass="38476">MNAVQCSGRERSITQCRFQEVPLHSCKHNQDASVRCNVPKTHLSSTVRLSGGREAAEGRVEVLMEVNGQKRWGSVCGENWSITEAMVVCRQLGFGFASTAHQETWFWSSSSGSEDVILSGTHCVGPEMSIQQCRRNAQVYCPRGGGARAAGVTCTEAAPDLVVDAQLVQESAYLEDRPLHLLTCAHEENCLSSSAARLHWPHYHSIEIFTHYDLLTLNGTKVAEGHKASFCLEDTYCPDGLSKRFSCYNMGDQGISVGCWDTYRHDIDCQWVDITDVSPGDYIFQVKVNPSLDMAESDFQNNVMRCRCRYDGSRVFLYGCHAGDAYSADAEDLFEHQRQISNNFI</sequence>
<feature type="disulfide bond" evidence="2">
    <location>
        <begin position="123"/>
        <end position="133"/>
    </location>
</feature>
<dbReference type="PANTHER" id="PTHR45817:SF5">
    <property type="entry name" value="LYSYL OXIDASE HOMOLOG 4"/>
    <property type="match status" value="1"/>
</dbReference>
<dbReference type="Pfam" id="PF01186">
    <property type="entry name" value="Lysyl_oxidase"/>
    <property type="match status" value="2"/>
</dbReference>
<evidence type="ECO:0000256" key="1">
    <source>
        <dbReference type="ARBA" id="ARBA00023157"/>
    </source>
</evidence>
<proteinExistence type="predicted"/>
<dbReference type="GO" id="GO:0005615">
    <property type="term" value="C:extracellular space"/>
    <property type="evidence" value="ECO:0007669"/>
    <property type="project" value="TreeGrafter"/>
</dbReference>
<accession>A0A5A9MWG8</accession>
<dbReference type="FunFam" id="3.10.250.10:FF:000008">
    <property type="entry name" value="Lysyl oxidase homolog 2"/>
    <property type="match status" value="1"/>
</dbReference>
<evidence type="ECO:0000259" key="3">
    <source>
        <dbReference type="PROSITE" id="PS50287"/>
    </source>
</evidence>
<organism evidence="4 5">
    <name type="scientific">Triplophysa tibetana</name>
    <dbReference type="NCBI Taxonomy" id="1572043"/>
    <lineage>
        <taxon>Eukaryota</taxon>
        <taxon>Metazoa</taxon>
        <taxon>Chordata</taxon>
        <taxon>Craniata</taxon>
        <taxon>Vertebrata</taxon>
        <taxon>Euteleostomi</taxon>
        <taxon>Actinopterygii</taxon>
        <taxon>Neopterygii</taxon>
        <taxon>Teleostei</taxon>
        <taxon>Ostariophysi</taxon>
        <taxon>Cypriniformes</taxon>
        <taxon>Nemacheilidae</taxon>
        <taxon>Triplophysa</taxon>
    </lineage>
</organism>
<evidence type="ECO:0000256" key="2">
    <source>
        <dbReference type="PROSITE-ProRule" id="PRU00196"/>
    </source>
</evidence>
<keyword evidence="1 2" id="KW-1015">Disulfide bond</keyword>
<feature type="domain" description="SRCR" evidence="3">
    <location>
        <begin position="47"/>
        <end position="155"/>
    </location>
</feature>
<dbReference type="Pfam" id="PF00530">
    <property type="entry name" value="SRCR"/>
    <property type="match status" value="2"/>
</dbReference>
<feature type="domain" description="SRCR" evidence="3">
    <location>
        <begin position="1"/>
        <end position="37"/>
    </location>
</feature>
<dbReference type="InterPro" id="IPR001190">
    <property type="entry name" value="SRCR"/>
</dbReference>
<dbReference type="InterPro" id="IPR036772">
    <property type="entry name" value="SRCR-like_dom_sf"/>
</dbReference>
<comment type="caution">
    <text evidence="2">Lacks conserved residue(s) required for the propagation of feature annotation.</text>
</comment>
<dbReference type="PRINTS" id="PR00258">
    <property type="entry name" value="SPERACTRCPTR"/>
</dbReference>
<gene>
    <name evidence="4" type="ORF">E1301_Tti023963</name>
</gene>
<keyword evidence="5" id="KW-1185">Reference proteome</keyword>
<dbReference type="PANTHER" id="PTHR45817">
    <property type="entry name" value="LYSYL OXIDASE-LIKE-RELATED"/>
    <property type="match status" value="1"/>
</dbReference>
<dbReference type="InterPro" id="IPR001695">
    <property type="entry name" value="Lysyl_oxidase"/>
</dbReference>
<dbReference type="InterPro" id="IPR050912">
    <property type="entry name" value="LOX-like_protein"/>
</dbReference>
<protein>
    <submittedName>
        <fullName evidence="4">Lysyl oxidase-like protein 4</fullName>
    </submittedName>
</protein>